<accession>A0A840GI92</accession>
<comment type="caution">
    <text evidence="1">The sequence shown here is derived from an EMBL/GenBank/DDBJ whole genome shotgun (WGS) entry which is preliminary data.</text>
</comment>
<dbReference type="Proteomes" id="UP000587070">
    <property type="component" value="Unassembled WGS sequence"/>
</dbReference>
<dbReference type="AlphaFoldDB" id="A0A840GI92"/>
<dbReference type="InterPro" id="IPR043504">
    <property type="entry name" value="Peptidase_S1_PA_chymotrypsin"/>
</dbReference>
<gene>
    <name evidence="1" type="ORF">GGD90_002583</name>
</gene>
<protein>
    <submittedName>
        <fullName evidence="1">S1-C subfamily serine protease</fullName>
    </submittedName>
</protein>
<dbReference type="SUPFAM" id="SSF50494">
    <property type="entry name" value="Trypsin-like serine proteases"/>
    <property type="match status" value="1"/>
</dbReference>
<reference evidence="1 2" key="1">
    <citation type="submission" date="2020-08" db="EMBL/GenBank/DDBJ databases">
        <title>Genome sequencing of Purple Non-Sulfur Bacteria from various extreme environments.</title>
        <authorList>
            <person name="Mayer M."/>
        </authorList>
    </citation>
    <scope>NUCLEOTIDE SEQUENCE [LARGE SCALE GENOMIC DNA]</scope>
    <source>
        <strain evidence="1 2">2761</strain>
    </source>
</reference>
<keyword evidence="1" id="KW-0645">Protease</keyword>
<evidence type="ECO:0000313" key="2">
    <source>
        <dbReference type="Proteomes" id="UP000587070"/>
    </source>
</evidence>
<dbReference type="GO" id="GO:0006508">
    <property type="term" value="P:proteolysis"/>
    <property type="evidence" value="ECO:0007669"/>
    <property type="project" value="UniProtKB-KW"/>
</dbReference>
<dbReference type="GO" id="GO:0008233">
    <property type="term" value="F:peptidase activity"/>
    <property type="evidence" value="ECO:0007669"/>
    <property type="project" value="UniProtKB-KW"/>
</dbReference>
<dbReference type="RefSeq" id="WP_228273765.1">
    <property type="nucleotide sequence ID" value="NZ_JACIGE010000009.1"/>
</dbReference>
<dbReference type="EMBL" id="JACIGE010000009">
    <property type="protein sequence ID" value="MBB4248192.1"/>
    <property type="molecule type" value="Genomic_DNA"/>
</dbReference>
<dbReference type="Gene3D" id="2.40.10.10">
    <property type="entry name" value="Trypsin-like serine proteases"/>
    <property type="match status" value="2"/>
</dbReference>
<dbReference type="PANTHER" id="PTHR43019">
    <property type="entry name" value="SERINE ENDOPROTEASE DEGS"/>
    <property type="match status" value="1"/>
</dbReference>
<evidence type="ECO:0000313" key="1">
    <source>
        <dbReference type="EMBL" id="MBB4248192.1"/>
    </source>
</evidence>
<keyword evidence="2" id="KW-1185">Reference proteome</keyword>
<sequence>MAGLLLLPSLATADMLEAIERVKPSIVVVGTYKKTDSPQFVLRGTGFVVGDGKLVATNAHVVPEGGDPDGPALVIQARVGNEPQVRRAYLETRDREHDLALLRIEGAALPAVKLRNSDLVREGQAIGFTGFPIGGALGFSPVTHRGMVSSVTPIVLPGGNAQQLNEKVIRRIKSGSFNIFQLDATAYPGNSGSPVFEVETGDVIGVINMVFIKGTKEAALSAPSGISYAIPANYLKNLLETR</sequence>
<organism evidence="1 2">
    <name type="scientific">Rhodocyclus tenuis</name>
    <name type="common">Rhodospirillum tenue</name>
    <dbReference type="NCBI Taxonomy" id="1066"/>
    <lineage>
        <taxon>Bacteria</taxon>
        <taxon>Pseudomonadati</taxon>
        <taxon>Pseudomonadota</taxon>
        <taxon>Betaproteobacteria</taxon>
        <taxon>Rhodocyclales</taxon>
        <taxon>Rhodocyclaceae</taxon>
        <taxon>Rhodocyclus</taxon>
    </lineage>
</organism>
<dbReference type="InterPro" id="IPR009003">
    <property type="entry name" value="Peptidase_S1_PA"/>
</dbReference>
<dbReference type="PANTHER" id="PTHR43019:SF23">
    <property type="entry name" value="PROTEASE DO-LIKE 5, CHLOROPLASTIC"/>
    <property type="match status" value="1"/>
</dbReference>
<proteinExistence type="predicted"/>
<dbReference type="Pfam" id="PF13365">
    <property type="entry name" value="Trypsin_2"/>
    <property type="match status" value="1"/>
</dbReference>
<keyword evidence="1" id="KW-0378">Hydrolase</keyword>
<name>A0A840GI92_RHOTE</name>